<evidence type="ECO:0000259" key="1">
    <source>
        <dbReference type="PROSITE" id="PS50075"/>
    </source>
</evidence>
<reference evidence="2 3" key="1">
    <citation type="submission" date="2012-02" db="EMBL/GenBank/DDBJ databases">
        <title>Whole genome shotgun sequence of Escherichia hermannii NBRC 105704.</title>
        <authorList>
            <person name="Yoshida I."/>
            <person name="Hosoyama A."/>
            <person name="Tsuchikane K."/>
            <person name="Katsumata H."/>
            <person name="Yamazaki S."/>
            <person name="Fujita N."/>
        </authorList>
    </citation>
    <scope>NUCLEOTIDE SEQUENCE [LARGE SCALE GENOMIC DNA]</scope>
    <source>
        <strain evidence="2 3">NBRC 105704</strain>
    </source>
</reference>
<gene>
    <name evidence="2" type="ORF">EH105704_01_06880</name>
</gene>
<dbReference type="Proteomes" id="UP000010297">
    <property type="component" value="Unassembled WGS sequence"/>
</dbReference>
<evidence type="ECO:0000313" key="3">
    <source>
        <dbReference type="Proteomes" id="UP000010297"/>
    </source>
</evidence>
<dbReference type="AlphaFoldDB" id="H5UXP5"/>
<dbReference type="Pfam" id="PF00550">
    <property type="entry name" value="PP-binding"/>
    <property type="match status" value="1"/>
</dbReference>
<feature type="domain" description="Carrier" evidence="1">
    <location>
        <begin position="1"/>
        <end position="80"/>
    </location>
</feature>
<dbReference type="PROSITE" id="PS50075">
    <property type="entry name" value="CARRIER"/>
    <property type="match status" value="1"/>
</dbReference>
<name>H5UXP5_ATLHE</name>
<organism evidence="2 3">
    <name type="scientific">Atlantibacter hermannii NBRC 105704</name>
    <dbReference type="NCBI Taxonomy" id="1115512"/>
    <lineage>
        <taxon>Bacteria</taxon>
        <taxon>Pseudomonadati</taxon>
        <taxon>Pseudomonadota</taxon>
        <taxon>Gammaproteobacteria</taxon>
        <taxon>Enterobacterales</taxon>
        <taxon>Enterobacteriaceae</taxon>
        <taxon>Atlantibacter</taxon>
    </lineage>
</organism>
<evidence type="ECO:0000313" key="2">
    <source>
        <dbReference type="EMBL" id="GAB50676.1"/>
    </source>
</evidence>
<dbReference type="EMBL" id="BAFF01000001">
    <property type="protein sequence ID" value="GAB50676.1"/>
    <property type="molecule type" value="Genomic_DNA"/>
</dbReference>
<dbReference type="InterPro" id="IPR036736">
    <property type="entry name" value="ACP-like_sf"/>
</dbReference>
<accession>H5UXP5</accession>
<keyword evidence="3" id="KW-1185">Reference proteome</keyword>
<dbReference type="GeneID" id="92829318"/>
<dbReference type="Gene3D" id="1.10.1200.10">
    <property type="entry name" value="ACP-like"/>
    <property type="match status" value="1"/>
</dbReference>
<dbReference type="InterPro" id="IPR009081">
    <property type="entry name" value="PP-bd_ACP"/>
</dbReference>
<dbReference type="RefSeq" id="WP_002463393.1">
    <property type="nucleotide sequence ID" value="NZ_BAFF01000001.1"/>
</dbReference>
<proteinExistence type="predicted"/>
<dbReference type="SUPFAM" id="SSF47336">
    <property type="entry name" value="ACP-like"/>
    <property type="match status" value="1"/>
</dbReference>
<sequence>MNIETIYHALSDMLCDAKDISPDVLSGATPLNQLELDSLDYVEMTVLVKRNFGVTLTGEVFATNPNMTLNELCEFILTKSQEVPA</sequence>
<protein>
    <recommendedName>
        <fullName evidence="1">Carrier domain-containing protein</fullName>
    </recommendedName>
</protein>
<dbReference type="eggNOG" id="COG0236">
    <property type="taxonomic scope" value="Bacteria"/>
</dbReference>
<comment type="caution">
    <text evidence="2">The sequence shown here is derived from an EMBL/GenBank/DDBJ whole genome shotgun (WGS) entry which is preliminary data.</text>
</comment>